<dbReference type="OrthoDB" id="440325at2759"/>
<dbReference type="PANTHER" id="PTHR43570">
    <property type="entry name" value="ALDEHYDE DEHYDROGENASE"/>
    <property type="match status" value="1"/>
</dbReference>
<dbReference type="InterPro" id="IPR016163">
    <property type="entry name" value="Ald_DH_C"/>
</dbReference>
<gene>
    <name evidence="6" type="ORF">AGOR_G00055670</name>
</gene>
<dbReference type="GO" id="GO:0004029">
    <property type="term" value="F:aldehyde dehydrogenase (NAD+) activity"/>
    <property type="evidence" value="ECO:0007669"/>
    <property type="project" value="TreeGrafter"/>
</dbReference>
<keyword evidence="7" id="KW-1185">Reference proteome</keyword>
<dbReference type="GO" id="GO:0006081">
    <property type="term" value="P:aldehyde metabolic process"/>
    <property type="evidence" value="ECO:0007669"/>
    <property type="project" value="InterPro"/>
</dbReference>
<evidence type="ECO:0000259" key="5">
    <source>
        <dbReference type="Pfam" id="PF00171"/>
    </source>
</evidence>
<dbReference type="InterPro" id="IPR016162">
    <property type="entry name" value="Ald_DH_N"/>
</dbReference>
<reference evidence="6" key="1">
    <citation type="submission" date="2021-01" db="EMBL/GenBank/DDBJ databases">
        <authorList>
            <person name="Zahm M."/>
            <person name="Roques C."/>
            <person name="Cabau C."/>
            <person name="Klopp C."/>
            <person name="Donnadieu C."/>
            <person name="Jouanno E."/>
            <person name="Lampietro C."/>
            <person name="Louis A."/>
            <person name="Herpin A."/>
            <person name="Echchiki A."/>
            <person name="Berthelot C."/>
            <person name="Parey E."/>
            <person name="Roest-Crollius H."/>
            <person name="Braasch I."/>
            <person name="Postlethwait J."/>
            <person name="Bobe J."/>
            <person name="Montfort J."/>
            <person name="Bouchez O."/>
            <person name="Begum T."/>
            <person name="Mejri S."/>
            <person name="Adams A."/>
            <person name="Chen W.-J."/>
            <person name="Guiguen Y."/>
        </authorList>
    </citation>
    <scope>NUCLEOTIDE SEQUENCE</scope>
    <source>
        <tissue evidence="6">Blood</tissue>
    </source>
</reference>
<dbReference type="EMBL" id="JAERUA010000004">
    <property type="protein sequence ID" value="KAI1901004.1"/>
    <property type="molecule type" value="Genomic_DNA"/>
</dbReference>
<dbReference type="Gene3D" id="3.40.309.10">
    <property type="entry name" value="Aldehyde Dehydrogenase, Chain A, domain 2"/>
    <property type="match status" value="1"/>
</dbReference>
<dbReference type="InterPro" id="IPR012394">
    <property type="entry name" value="Aldehyde_DH_NAD(P)"/>
</dbReference>
<dbReference type="PANTHER" id="PTHR43570:SF7">
    <property type="entry name" value="ALDEHYDE DEHYDROGENASE"/>
    <property type="match status" value="1"/>
</dbReference>
<evidence type="ECO:0000313" key="6">
    <source>
        <dbReference type="EMBL" id="KAI1901004.1"/>
    </source>
</evidence>
<evidence type="ECO:0000256" key="4">
    <source>
        <dbReference type="PIRNR" id="PIRNR036492"/>
    </source>
</evidence>
<evidence type="ECO:0000313" key="7">
    <source>
        <dbReference type="Proteomes" id="UP000829720"/>
    </source>
</evidence>
<comment type="caution">
    <text evidence="6">The sequence shown here is derived from an EMBL/GenBank/DDBJ whole genome shotgun (WGS) entry which is preliminary data.</text>
</comment>
<protein>
    <recommendedName>
        <fullName evidence="4">Aldehyde dehydrogenase</fullName>
    </recommendedName>
</protein>
<dbReference type="GO" id="GO:0005737">
    <property type="term" value="C:cytoplasm"/>
    <property type="evidence" value="ECO:0007669"/>
    <property type="project" value="TreeGrafter"/>
</dbReference>
<dbReference type="FunFam" id="3.40.309.10:FF:000003">
    <property type="entry name" value="Aldehyde dehydrogenase"/>
    <property type="match status" value="1"/>
</dbReference>
<dbReference type="Gene3D" id="3.40.605.10">
    <property type="entry name" value="Aldehyde Dehydrogenase, Chain A, domain 1"/>
    <property type="match status" value="1"/>
</dbReference>
<dbReference type="Proteomes" id="UP000829720">
    <property type="component" value="Unassembled WGS sequence"/>
</dbReference>
<keyword evidence="3" id="KW-0520">NAD</keyword>
<dbReference type="SUPFAM" id="SSF53720">
    <property type="entry name" value="ALDH-like"/>
    <property type="match status" value="1"/>
</dbReference>
<dbReference type="InterPro" id="IPR016161">
    <property type="entry name" value="Ald_DH/histidinol_DH"/>
</dbReference>
<evidence type="ECO:0000256" key="3">
    <source>
        <dbReference type="ARBA" id="ARBA00023027"/>
    </source>
</evidence>
<evidence type="ECO:0000256" key="1">
    <source>
        <dbReference type="ARBA" id="ARBA00009986"/>
    </source>
</evidence>
<dbReference type="FunFam" id="3.40.605.10:FF:000004">
    <property type="entry name" value="Aldehyde dehydrogenase"/>
    <property type="match status" value="1"/>
</dbReference>
<dbReference type="AlphaFoldDB" id="A0A8T3DYT9"/>
<name>A0A8T3DYT9_9TELE</name>
<feature type="domain" description="Aldehyde dehydrogenase" evidence="5">
    <location>
        <begin position="28"/>
        <end position="435"/>
    </location>
</feature>
<proteinExistence type="inferred from homology"/>
<sequence>MSAPPSPSPTRWFKALRRNRLGENCMKAGPVACTEQLKRARAAFQAGRMVKESFRQSQLEALVRMLAEHECDFVDALCRDLHKPRFETVVTELILVKNEALYAINNLSKWMEPQRVERNLATSLDECMVVSEPLGVVLVVGAWCSPIQLCLVPLVGAIAAGNCVIINPSETSSHTAELLHRLIPSYLDNECYHVLLASTSDLPEIVDLKFDHIFFTGSSADGTKVAQAAARTLTPISLVLGGKNPCYVDQHCDIATAARRIAWARFQNAGQSAVAPDYILCHTEAKAQLLQALRCALMHFYGSDPRESRSFGRMVNAENFARVRDMLGKSGKVVVGGQVNEAEKYIAPTILTDVVEMDPIMQQEVLGPVLPILTVQNVDDAISFICRREKPLCVYVYSSNSKVISRVMKETSSGSFCANDSILQSLMVVMPFGGVGVPAVWALIMDAPASTPSPTGSPACFVARASSASPTCATHPTRTATCRS</sequence>
<dbReference type="GO" id="GO:0004028">
    <property type="term" value="F:3-chloroallyl aldehyde dehydrogenase activity"/>
    <property type="evidence" value="ECO:0007669"/>
    <property type="project" value="TreeGrafter"/>
</dbReference>
<comment type="similarity">
    <text evidence="1 4">Belongs to the aldehyde dehydrogenase family.</text>
</comment>
<accession>A0A8T3DYT9</accession>
<dbReference type="Pfam" id="PF00171">
    <property type="entry name" value="Aldedh"/>
    <property type="match status" value="1"/>
</dbReference>
<keyword evidence="2 4" id="KW-0560">Oxidoreductase</keyword>
<evidence type="ECO:0000256" key="2">
    <source>
        <dbReference type="ARBA" id="ARBA00023002"/>
    </source>
</evidence>
<dbReference type="PIRSF" id="PIRSF036492">
    <property type="entry name" value="ALDH"/>
    <property type="match status" value="1"/>
</dbReference>
<organism evidence="6 7">
    <name type="scientific">Albula goreensis</name>
    <dbReference type="NCBI Taxonomy" id="1534307"/>
    <lineage>
        <taxon>Eukaryota</taxon>
        <taxon>Metazoa</taxon>
        <taxon>Chordata</taxon>
        <taxon>Craniata</taxon>
        <taxon>Vertebrata</taxon>
        <taxon>Euteleostomi</taxon>
        <taxon>Actinopterygii</taxon>
        <taxon>Neopterygii</taxon>
        <taxon>Teleostei</taxon>
        <taxon>Albuliformes</taxon>
        <taxon>Albulidae</taxon>
        <taxon>Albula</taxon>
    </lineage>
</organism>
<dbReference type="InterPro" id="IPR015590">
    <property type="entry name" value="Aldehyde_DH_dom"/>
</dbReference>